<dbReference type="RefSeq" id="WP_120273405.1">
    <property type="nucleotide sequence ID" value="NZ_RAPN01000001.1"/>
</dbReference>
<dbReference type="Pfam" id="PF00296">
    <property type="entry name" value="Bac_luciferase"/>
    <property type="match status" value="1"/>
</dbReference>
<dbReference type="EMBL" id="RAPN01000001">
    <property type="protein sequence ID" value="RKD92165.1"/>
    <property type="molecule type" value="Genomic_DNA"/>
</dbReference>
<dbReference type="PANTHER" id="PTHR30137">
    <property type="entry name" value="LUCIFERASE-LIKE MONOOXYGENASE"/>
    <property type="match status" value="1"/>
</dbReference>
<dbReference type="OrthoDB" id="9780518at2"/>
<dbReference type="Proteomes" id="UP000283387">
    <property type="component" value="Unassembled WGS sequence"/>
</dbReference>
<gene>
    <name evidence="4" type="ORF">BC643_2535</name>
</gene>
<evidence type="ECO:0000313" key="4">
    <source>
        <dbReference type="EMBL" id="RKD92165.1"/>
    </source>
</evidence>
<evidence type="ECO:0000256" key="1">
    <source>
        <dbReference type="ARBA" id="ARBA00007789"/>
    </source>
</evidence>
<dbReference type="FunFam" id="3.20.20.30:FF:000002">
    <property type="entry name" value="LLM class flavin-dependent oxidoreductase"/>
    <property type="match status" value="1"/>
</dbReference>
<protein>
    <recommendedName>
        <fullName evidence="2">Luciferase-like monooxygenase</fullName>
    </recommendedName>
</protein>
<dbReference type="AlphaFoldDB" id="A0A419W9L9"/>
<reference evidence="4 5" key="1">
    <citation type="submission" date="2018-09" db="EMBL/GenBank/DDBJ databases">
        <title>Genomic Encyclopedia of Archaeal and Bacterial Type Strains, Phase II (KMG-II): from individual species to whole genera.</title>
        <authorList>
            <person name="Goeker M."/>
        </authorList>
    </citation>
    <scope>NUCLEOTIDE SEQUENCE [LARGE SCALE GENOMIC DNA]</scope>
    <source>
        <strain evidence="4 5">DSM 27148</strain>
    </source>
</reference>
<comment type="caution">
    <text evidence="4">The sequence shown here is derived from an EMBL/GenBank/DDBJ whole genome shotgun (WGS) entry which is preliminary data.</text>
</comment>
<feature type="domain" description="Luciferase-like" evidence="3">
    <location>
        <begin position="9"/>
        <end position="246"/>
    </location>
</feature>
<keyword evidence="5" id="KW-1185">Reference proteome</keyword>
<organism evidence="4 5">
    <name type="scientific">Mangrovibacterium diazotrophicum</name>
    <dbReference type="NCBI Taxonomy" id="1261403"/>
    <lineage>
        <taxon>Bacteria</taxon>
        <taxon>Pseudomonadati</taxon>
        <taxon>Bacteroidota</taxon>
        <taxon>Bacteroidia</taxon>
        <taxon>Marinilabiliales</taxon>
        <taxon>Prolixibacteraceae</taxon>
        <taxon>Mangrovibacterium</taxon>
    </lineage>
</organism>
<sequence>MESRKQIAFSVLDLAPVAEGSTPADALRNSLELAQQTEKFGYTRYWVAEHHNIISVASAATSIIIGYIAQGTKSIRVGSGGIMLPNHSPLIVSEQFGTLAALYPGRIDLGLGRAPGTDQVTAAELRYDRMRAAQDFPNEVRKIQQYFSPENSKAAVRSVLSEGADVPVWILGSSTDSAYLAAELGLPYAFASHFAPQQLIPAINIYRQNFKPSAQLEEPYVIVGSQVVAAETDDEAEYLASTMRRSFLGIVTGRRELMQPPTHDLGYENWGIIKDRIDLMLACSLIGGRKRIKRELQQILGHTSANEIIVSSHIYDQQKRVDSYRIFSELVQNL</sequence>
<dbReference type="InterPro" id="IPR019949">
    <property type="entry name" value="CmoO-like"/>
</dbReference>
<dbReference type="PANTHER" id="PTHR30137:SF6">
    <property type="entry name" value="LUCIFERASE-LIKE MONOOXYGENASE"/>
    <property type="match status" value="1"/>
</dbReference>
<evidence type="ECO:0000313" key="5">
    <source>
        <dbReference type="Proteomes" id="UP000283387"/>
    </source>
</evidence>
<accession>A0A419W9L9</accession>
<evidence type="ECO:0000259" key="3">
    <source>
        <dbReference type="Pfam" id="PF00296"/>
    </source>
</evidence>
<dbReference type="GO" id="GO:0005829">
    <property type="term" value="C:cytosol"/>
    <property type="evidence" value="ECO:0007669"/>
    <property type="project" value="TreeGrafter"/>
</dbReference>
<dbReference type="InterPro" id="IPR036661">
    <property type="entry name" value="Luciferase-like_sf"/>
</dbReference>
<dbReference type="GO" id="GO:0016705">
    <property type="term" value="F:oxidoreductase activity, acting on paired donors, with incorporation or reduction of molecular oxygen"/>
    <property type="evidence" value="ECO:0007669"/>
    <property type="project" value="InterPro"/>
</dbReference>
<dbReference type="SUPFAM" id="SSF51679">
    <property type="entry name" value="Bacterial luciferase-like"/>
    <property type="match status" value="1"/>
</dbReference>
<name>A0A419W9L9_9BACT</name>
<dbReference type="CDD" id="cd00347">
    <property type="entry name" value="Flavin_utilizing_monoxygenases"/>
    <property type="match status" value="2"/>
</dbReference>
<proteinExistence type="predicted"/>
<evidence type="ECO:0000256" key="2">
    <source>
        <dbReference type="ARBA" id="ARBA00074555"/>
    </source>
</evidence>
<comment type="similarity">
    <text evidence="1">To bacterial alkanal monooxygenase alpha and beta chains.</text>
</comment>
<dbReference type="InterPro" id="IPR050766">
    <property type="entry name" value="Bact_Lucif_Oxidored"/>
</dbReference>
<dbReference type="NCBIfam" id="TIGR03558">
    <property type="entry name" value="oxido_grp_1"/>
    <property type="match status" value="1"/>
</dbReference>
<dbReference type="InterPro" id="IPR011251">
    <property type="entry name" value="Luciferase-like_dom"/>
</dbReference>
<dbReference type="Gene3D" id="3.20.20.30">
    <property type="entry name" value="Luciferase-like domain"/>
    <property type="match status" value="1"/>
</dbReference>